<protein>
    <submittedName>
        <fullName evidence="1">Uncharacterized protein</fullName>
    </submittedName>
</protein>
<name>A0A0F3MJ29_9RICK</name>
<dbReference type="AlphaFoldDB" id="A0A0F3MJ29"/>
<dbReference type="PATRIC" id="fig|1359168.3.peg.405"/>
<dbReference type="Proteomes" id="UP000033616">
    <property type="component" value="Unassembled WGS sequence"/>
</dbReference>
<dbReference type="RefSeq" id="WP_156961289.1">
    <property type="nucleotide sequence ID" value="NZ_LANP01000019.1"/>
</dbReference>
<comment type="caution">
    <text evidence="1">The sequence shown here is derived from an EMBL/GenBank/DDBJ whole genome shotgun (WGS) entry which is preliminary data.</text>
</comment>
<sequence length="57" mass="6953">MVYRDQKRTCLEYQVVEQVYLDKKYQNQGLKIGPYPDLSVETLEKKQGNSRHYWRKT</sequence>
<accession>A0A0F3MJ29</accession>
<dbReference type="OrthoDB" id="6388170at2"/>
<evidence type="ECO:0000313" key="1">
    <source>
        <dbReference type="EMBL" id="KJV55651.1"/>
    </source>
</evidence>
<proteinExistence type="predicted"/>
<gene>
    <name evidence="1" type="ORF">OCHUTO_0768</name>
</gene>
<evidence type="ECO:0000313" key="2">
    <source>
        <dbReference type="Proteomes" id="UP000033616"/>
    </source>
</evidence>
<dbReference type="EMBL" id="LANP01000019">
    <property type="protein sequence ID" value="KJV55651.1"/>
    <property type="molecule type" value="Genomic_DNA"/>
</dbReference>
<organism evidence="1 2">
    <name type="scientific">Orientia chuto str. Dubai</name>
    <dbReference type="NCBI Taxonomy" id="1359168"/>
    <lineage>
        <taxon>Bacteria</taxon>
        <taxon>Pseudomonadati</taxon>
        <taxon>Pseudomonadota</taxon>
        <taxon>Alphaproteobacteria</taxon>
        <taxon>Rickettsiales</taxon>
        <taxon>Rickettsiaceae</taxon>
        <taxon>Rickettsieae</taxon>
        <taxon>Orientia</taxon>
    </lineage>
</organism>
<dbReference type="STRING" id="1359168.OCHUTO_0768"/>
<keyword evidence="2" id="KW-1185">Reference proteome</keyword>
<reference evidence="1 2" key="1">
    <citation type="submission" date="2015-02" db="EMBL/GenBank/DDBJ databases">
        <title>Genome Sequencing of Rickettsiales.</title>
        <authorList>
            <person name="Daugherty S.C."/>
            <person name="Su Q."/>
            <person name="Abolude K."/>
            <person name="Beier-Sexton M."/>
            <person name="Carlyon J.A."/>
            <person name="Carter R."/>
            <person name="Day N.P."/>
            <person name="Dumler S.J."/>
            <person name="Dyachenko V."/>
            <person name="Godinez A."/>
            <person name="Kurtti T.J."/>
            <person name="Lichay M."/>
            <person name="Mullins K.E."/>
            <person name="Ott S."/>
            <person name="Pappas-Brown V."/>
            <person name="Paris D.H."/>
            <person name="Patel P."/>
            <person name="Richards A.L."/>
            <person name="Sadzewicz L."/>
            <person name="Sears K."/>
            <person name="Seidman D."/>
            <person name="Sengamalay N."/>
            <person name="Stenos J."/>
            <person name="Tallon L.J."/>
            <person name="Vincent G."/>
            <person name="Fraser C.M."/>
            <person name="Munderloh U."/>
            <person name="Dunning-Hotopp J.C."/>
        </authorList>
    </citation>
    <scope>NUCLEOTIDE SEQUENCE [LARGE SCALE GENOMIC DNA]</scope>
    <source>
        <strain evidence="1 2">Fuller</strain>
    </source>
</reference>